<dbReference type="InterPro" id="IPR050297">
    <property type="entry name" value="LipidA_mod_glycosyltrf_83"/>
</dbReference>
<feature type="transmembrane region" description="Helical" evidence="8">
    <location>
        <begin position="163"/>
        <end position="193"/>
    </location>
</feature>
<reference evidence="10 11" key="1">
    <citation type="submission" date="2019-03" db="EMBL/GenBank/DDBJ databases">
        <title>Genomic Encyclopedia of Archaeal and Bacterial Type Strains, Phase II (KMG-II): from individual species to whole genera.</title>
        <authorList>
            <person name="Goeker M."/>
        </authorList>
    </citation>
    <scope>NUCLEOTIDE SEQUENCE [LARGE SCALE GENOMIC DNA]</scope>
    <source>
        <strain evidence="10 11">DSM 25687</strain>
    </source>
</reference>
<keyword evidence="5 8" id="KW-0812">Transmembrane</keyword>
<evidence type="ECO:0000256" key="8">
    <source>
        <dbReference type="SAM" id="Phobius"/>
    </source>
</evidence>
<dbReference type="GO" id="GO:0016763">
    <property type="term" value="F:pentosyltransferase activity"/>
    <property type="evidence" value="ECO:0007669"/>
    <property type="project" value="TreeGrafter"/>
</dbReference>
<dbReference type="RefSeq" id="WP_133532329.1">
    <property type="nucleotide sequence ID" value="NZ_SNXR01000012.1"/>
</dbReference>
<evidence type="ECO:0000259" key="9">
    <source>
        <dbReference type="Pfam" id="PF13231"/>
    </source>
</evidence>
<organism evidence="10 11">
    <name type="scientific">Flavobacterium dankookense</name>
    <dbReference type="NCBI Taxonomy" id="706186"/>
    <lineage>
        <taxon>Bacteria</taxon>
        <taxon>Pseudomonadati</taxon>
        <taxon>Bacteroidota</taxon>
        <taxon>Flavobacteriia</taxon>
        <taxon>Flavobacteriales</taxon>
        <taxon>Flavobacteriaceae</taxon>
        <taxon>Flavobacterium</taxon>
    </lineage>
</organism>
<feature type="transmembrane region" description="Helical" evidence="8">
    <location>
        <begin position="253"/>
        <end position="273"/>
    </location>
</feature>
<dbReference type="PANTHER" id="PTHR33908:SF11">
    <property type="entry name" value="MEMBRANE PROTEIN"/>
    <property type="match status" value="1"/>
</dbReference>
<dbReference type="PANTHER" id="PTHR33908">
    <property type="entry name" value="MANNOSYLTRANSFERASE YKCB-RELATED"/>
    <property type="match status" value="1"/>
</dbReference>
<keyword evidence="6 8" id="KW-1133">Transmembrane helix</keyword>
<comment type="subcellular location">
    <subcellularLocation>
        <location evidence="1">Cell membrane</location>
        <topology evidence="1">Multi-pass membrane protein</topology>
    </subcellularLocation>
</comment>
<keyword evidence="2" id="KW-1003">Cell membrane</keyword>
<proteinExistence type="predicted"/>
<evidence type="ECO:0000256" key="7">
    <source>
        <dbReference type="ARBA" id="ARBA00023136"/>
    </source>
</evidence>
<evidence type="ECO:0000256" key="6">
    <source>
        <dbReference type="ARBA" id="ARBA00022989"/>
    </source>
</evidence>
<keyword evidence="3 10" id="KW-0328">Glycosyltransferase</keyword>
<feature type="transmembrane region" description="Helical" evidence="8">
    <location>
        <begin position="326"/>
        <end position="345"/>
    </location>
</feature>
<dbReference type="Pfam" id="PF13231">
    <property type="entry name" value="PMT_2"/>
    <property type="match status" value="1"/>
</dbReference>
<keyword evidence="4 10" id="KW-0808">Transferase</keyword>
<evidence type="ECO:0000256" key="2">
    <source>
        <dbReference type="ARBA" id="ARBA00022475"/>
    </source>
</evidence>
<feature type="transmembrane region" description="Helical" evidence="8">
    <location>
        <begin position="293"/>
        <end position="314"/>
    </location>
</feature>
<sequence length="615" mass="72404">MKILNWIKENKILVFIVLIGAILRFYKLDYQSLWIDEIFSMVQSSPENPIGKIYSYLRENDPHPPLYYFSLHTFLILFGDTVWVGRFFSAFCGIAGIIAIYYLAKEILNRKIGLLVAFLTAINYFHIYYSQEIRMYSLMFLTTTISFLYLAKYIKSPSKKTMIWYSVFATLMIYTQFFSLFTLFSQYLILLYFVVKPYKIKSKEFLILSVISGLLTLLLYIPGILIFLKTSEMSSIWIQLPEIDVYTKMFKEFFGFAEILIFIVVILIILFFFKLSQRNTLKQGYIDPVKEKQVFTFFITFIWIFITLFIPLVASYVNLPMIVSRYFINILPAILILAASGLYYIKNTTLQGLIIVVFFIFTVTDIVLVKDYYNKITKSQFGELTTIIKDRSKTETKVVTYWSWLMPYYFEETPKIKIHPNTLDEYILGLRNGTLSKAPFWYLDGHSRPFAISQENQSFLNDNFKLKQKIERFDCWANYYVPNDYKEEFIKDNISVKDFKSQYIDNQGVLFIFENSTVESAFTELQKGKYKLIIEGLSLPQKPINNENAHIIIKLNDEAIASFFLSEKDNTSNEFDFEVLETKKVKFKIQFDNDISVNNEDRNAAIKKFIIERKK</sequence>
<evidence type="ECO:0000256" key="3">
    <source>
        <dbReference type="ARBA" id="ARBA00022676"/>
    </source>
</evidence>
<dbReference type="EMBL" id="SNXR01000012">
    <property type="protein sequence ID" value="TDP60029.1"/>
    <property type="molecule type" value="Genomic_DNA"/>
</dbReference>
<feature type="transmembrane region" description="Helical" evidence="8">
    <location>
        <begin position="351"/>
        <end position="369"/>
    </location>
</feature>
<dbReference type="AlphaFoldDB" id="A0A4R6QEX1"/>
<evidence type="ECO:0000256" key="5">
    <source>
        <dbReference type="ARBA" id="ARBA00022692"/>
    </source>
</evidence>
<dbReference type="Proteomes" id="UP000295260">
    <property type="component" value="Unassembled WGS sequence"/>
</dbReference>
<gene>
    <name evidence="10" type="ORF">BC748_1000</name>
</gene>
<feature type="transmembrane region" description="Helical" evidence="8">
    <location>
        <begin position="111"/>
        <end position="129"/>
    </location>
</feature>
<evidence type="ECO:0000313" key="10">
    <source>
        <dbReference type="EMBL" id="TDP60029.1"/>
    </source>
</evidence>
<keyword evidence="7 8" id="KW-0472">Membrane</keyword>
<feature type="transmembrane region" description="Helical" evidence="8">
    <location>
        <begin position="83"/>
        <end position="104"/>
    </location>
</feature>
<dbReference type="GO" id="GO:0005886">
    <property type="term" value="C:plasma membrane"/>
    <property type="evidence" value="ECO:0007669"/>
    <property type="project" value="UniProtKB-SubCell"/>
</dbReference>
<evidence type="ECO:0000256" key="1">
    <source>
        <dbReference type="ARBA" id="ARBA00004651"/>
    </source>
</evidence>
<accession>A0A4R6QEX1</accession>
<comment type="caution">
    <text evidence="10">The sequence shown here is derived from an EMBL/GenBank/DDBJ whole genome shotgun (WGS) entry which is preliminary data.</text>
</comment>
<evidence type="ECO:0000256" key="4">
    <source>
        <dbReference type="ARBA" id="ARBA00022679"/>
    </source>
</evidence>
<feature type="domain" description="Glycosyltransferase RgtA/B/C/D-like" evidence="9">
    <location>
        <begin position="63"/>
        <end position="211"/>
    </location>
</feature>
<keyword evidence="11" id="KW-1185">Reference proteome</keyword>
<protein>
    <submittedName>
        <fullName evidence="10">Dolichyl-phosphate-mannose-protein mannosyltransferase</fullName>
    </submittedName>
</protein>
<name>A0A4R6QEX1_9FLAO</name>
<dbReference type="OrthoDB" id="5437043at2"/>
<dbReference type="InterPro" id="IPR038731">
    <property type="entry name" value="RgtA/B/C-like"/>
</dbReference>
<dbReference type="GO" id="GO:0009103">
    <property type="term" value="P:lipopolysaccharide biosynthetic process"/>
    <property type="evidence" value="ECO:0007669"/>
    <property type="project" value="UniProtKB-ARBA"/>
</dbReference>
<evidence type="ECO:0000313" key="11">
    <source>
        <dbReference type="Proteomes" id="UP000295260"/>
    </source>
</evidence>
<feature type="transmembrane region" description="Helical" evidence="8">
    <location>
        <begin position="205"/>
        <end position="228"/>
    </location>
</feature>
<feature type="transmembrane region" description="Helical" evidence="8">
    <location>
        <begin position="12"/>
        <end position="28"/>
    </location>
</feature>